<reference evidence="1 2" key="1">
    <citation type="journal article" date="2011" name="PLoS ONE">
        <title>The complete genome sequence of Thermoproteus tenax: a physiologically versatile member of the Crenarchaeota.</title>
        <authorList>
            <person name="Siebers B."/>
            <person name="Zaparty M."/>
            <person name="Raddatz G."/>
            <person name="Tjaden B."/>
            <person name="Albers S.V."/>
            <person name="Bell S.D."/>
            <person name="Blombach F."/>
            <person name="Kletzin A."/>
            <person name="Kyrpides N."/>
            <person name="Lanz C."/>
            <person name="Plagens A."/>
            <person name="Rampp M."/>
            <person name="Rosinus A."/>
            <person name="von Jan M."/>
            <person name="Makarova K.S."/>
            <person name="Klenk H.P."/>
            <person name="Schuster S.C."/>
            <person name="Hensel R."/>
        </authorList>
    </citation>
    <scope>NUCLEOTIDE SEQUENCE [LARGE SCALE GENOMIC DNA]</scope>
    <source>
        <strain evidence="2">ATCC 35583 / DSM 2078 / JCM 9277 / NBRC 100435 / Kra 1</strain>
    </source>
</reference>
<organism evidence="1 2">
    <name type="scientific">Thermoproteus tenax (strain ATCC 35583 / DSM 2078 / JCM 9277 / NBRC 100435 / Kra 1)</name>
    <dbReference type="NCBI Taxonomy" id="768679"/>
    <lineage>
        <taxon>Archaea</taxon>
        <taxon>Thermoproteota</taxon>
        <taxon>Thermoprotei</taxon>
        <taxon>Thermoproteales</taxon>
        <taxon>Thermoproteaceae</taxon>
        <taxon>Thermoproteus</taxon>
    </lineage>
</organism>
<dbReference type="KEGG" id="ttn:TTX_1789"/>
<evidence type="ECO:0000313" key="2">
    <source>
        <dbReference type="Proteomes" id="UP000002654"/>
    </source>
</evidence>
<evidence type="ECO:0000313" key="1">
    <source>
        <dbReference type="EMBL" id="CCC82409.1"/>
    </source>
</evidence>
<sequence length="48" mass="5866">MSSGFSCPREYYNKYGRLVRMFRRSDVEARLEEVRKLPRQSEHRSDKN</sequence>
<dbReference type="PaxDb" id="768679-TTX_1789"/>
<protein>
    <submittedName>
        <fullName evidence="1">Uncharacterized protein</fullName>
    </submittedName>
</protein>
<gene>
    <name evidence="1" type="ordered locus">TTX_1789</name>
</gene>
<dbReference type="Proteomes" id="UP000002654">
    <property type="component" value="Chromosome"/>
</dbReference>
<keyword evidence="2" id="KW-1185">Reference proteome</keyword>
<proteinExistence type="predicted"/>
<name>G4RLG4_THETK</name>
<dbReference type="HOGENOM" id="CLU_3148175_0_0_2"/>
<accession>G4RLG4</accession>
<dbReference type="STRING" id="768679.TTX_1789"/>
<dbReference type="AlphaFoldDB" id="G4RLG4"/>
<dbReference type="PATRIC" id="fig|768679.9.peg.1811"/>
<dbReference type="EMBL" id="FN869859">
    <property type="protein sequence ID" value="CCC82409.1"/>
    <property type="molecule type" value="Genomic_DNA"/>
</dbReference>